<keyword evidence="3" id="KW-1185">Reference proteome</keyword>
<proteinExistence type="predicted"/>
<keyword evidence="1" id="KW-1133">Transmembrane helix</keyword>
<dbReference type="Proteomes" id="UP001442494">
    <property type="component" value="Unassembled WGS sequence"/>
</dbReference>
<reference evidence="2 3" key="1">
    <citation type="submission" date="2022-04" db="EMBL/GenBank/DDBJ databases">
        <title>Positive selection, recombination, and allopatry shape intraspecific diversity of widespread and dominant cyanobacteria.</title>
        <authorList>
            <person name="Wei J."/>
            <person name="Shu W."/>
            <person name="Hu C."/>
        </authorList>
    </citation>
    <scope>NUCLEOTIDE SEQUENCE [LARGE SCALE GENOMIC DNA]</scope>
    <source>
        <strain evidence="2 3">GB2-A5</strain>
    </source>
</reference>
<dbReference type="EMBL" id="JAMPKK010000047">
    <property type="protein sequence ID" value="MEP0866640.1"/>
    <property type="molecule type" value="Genomic_DNA"/>
</dbReference>
<evidence type="ECO:0000313" key="3">
    <source>
        <dbReference type="Proteomes" id="UP001442494"/>
    </source>
</evidence>
<gene>
    <name evidence="2" type="ORF">NDI37_19465</name>
</gene>
<dbReference type="RefSeq" id="WP_190421293.1">
    <property type="nucleotide sequence ID" value="NZ_JAMPKK010000047.1"/>
</dbReference>
<name>A0ABV0JT57_9CYAN</name>
<keyword evidence="1" id="KW-0472">Membrane</keyword>
<protein>
    <submittedName>
        <fullName evidence="2">Uncharacterized protein</fullName>
    </submittedName>
</protein>
<feature type="transmembrane region" description="Helical" evidence="1">
    <location>
        <begin position="30"/>
        <end position="49"/>
    </location>
</feature>
<sequence>MPVDLIIFIAAIIVSWLIFTLLVKVVKASISTAILVAAIVLILQLFFGIGPQDLWQQVTQLPQTLWQLVTGK</sequence>
<feature type="transmembrane region" description="Helical" evidence="1">
    <location>
        <begin position="6"/>
        <end position="23"/>
    </location>
</feature>
<organism evidence="2 3">
    <name type="scientific">Funiculus sociatus GB2-A5</name>
    <dbReference type="NCBI Taxonomy" id="2933946"/>
    <lineage>
        <taxon>Bacteria</taxon>
        <taxon>Bacillati</taxon>
        <taxon>Cyanobacteriota</taxon>
        <taxon>Cyanophyceae</taxon>
        <taxon>Coleofasciculales</taxon>
        <taxon>Coleofasciculaceae</taxon>
        <taxon>Funiculus</taxon>
    </lineage>
</organism>
<keyword evidence="1" id="KW-0812">Transmembrane</keyword>
<comment type="caution">
    <text evidence="2">The sequence shown here is derived from an EMBL/GenBank/DDBJ whole genome shotgun (WGS) entry which is preliminary data.</text>
</comment>
<accession>A0ABV0JT57</accession>
<evidence type="ECO:0000313" key="2">
    <source>
        <dbReference type="EMBL" id="MEP0866640.1"/>
    </source>
</evidence>
<evidence type="ECO:0000256" key="1">
    <source>
        <dbReference type="SAM" id="Phobius"/>
    </source>
</evidence>